<evidence type="ECO:0000256" key="4">
    <source>
        <dbReference type="ARBA" id="ARBA00022982"/>
    </source>
</evidence>
<evidence type="ECO:0000256" key="2">
    <source>
        <dbReference type="ARBA" id="ARBA00022448"/>
    </source>
</evidence>
<dbReference type="GO" id="GO:0005506">
    <property type="term" value="F:iron ion binding"/>
    <property type="evidence" value="ECO:0007669"/>
    <property type="project" value="UniProtKB-UniRule"/>
</dbReference>
<evidence type="ECO:0000256" key="7">
    <source>
        <dbReference type="ARBA" id="ARBA00023291"/>
    </source>
</evidence>
<dbReference type="Gene3D" id="3.30.70.20">
    <property type="match status" value="1"/>
</dbReference>
<dbReference type="Proteomes" id="UP001162834">
    <property type="component" value="Chromosome"/>
</dbReference>
<gene>
    <name evidence="9" type="primary">subB</name>
    <name evidence="9" type="ORF">DSM104329_00038</name>
</gene>
<comment type="cofactor">
    <cofactor evidence="1">
        <name>[3Fe-4S] cluster</name>
        <dbReference type="ChEBI" id="CHEBI:21137"/>
    </cofactor>
</comment>
<keyword evidence="6 8" id="KW-0411">Iron-sulfur</keyword>
<evidence type="ECO:0000256" key="3">
    <source>
        <dbReference type="ARBA" id="ARBA00022723"/>
    </source>
</evidence>
<dbReference type="GO" id="GO:0009055">
    <property type="term" value="F:electron transfer activity"/>
    <property type="evidence" value="ECO:0007669"/>
    <property type="project" value="UniProtKB-UniRule"/>
</dbReference>
<evidence type="ECO:0000313" key="10">
    <source>
        <dbReference type="Proteomes" id="UP001162834"/>
    </source>
</evidence>
<dbReference type="PRINTS" id="PR00352">
    <property type="entry name" value="3FE4SFRDOXIN"/>
</dbReference>
<keyword evidence="5 8" id="KW-0408">Iron</keyword>
<keyword evidence="2 8" id="KW-0813">Transport</keyword>
<evidence type="ECO:0000256" key="6">
    <source>
        <dbReference type="ARBA" id="ARBA00023014"/>
    </source>
</evidence>
<dbReference type="GO" id="GO:0051538">
    <property type="term" value="F:3 iron, 4 sulfur cluster binding"/>
    <property type="evidence" value="ECO:0007669"/>
    <property type="project" value="UniProtKB-KW"/>
</dbReference>
<sequence>MHVTVQRPKCIASGACVLAAPEVFDQDEDGIVVLLDDHPTEEHHDEVREAVRACPAAVIEAFEPDVHAT</sequence>
<keyword evidence="10" id="KW-1185">Reference proteome</keyword>
<keyword evidence="7" id="KW-0003">3Fe-4S</keyword>
<dbReference type="AlphaFoldDB" id="A0A9E7BYL8"/>
<dbReference type="Pfam" id="PF13370">
    <property type="entry name" value="Fer4_13"/>
    <property type="match status" value="1"/>
</dbReference>
<dbReference type="SUPFAM" id="SSF54862">
    <property type="entry name" value="4Fe-4S ferredoxins"/>
    <property type="match status" value="1"/>
</dbReference>
<dbReference type="InterPro" id="IPR051269">
    <property type="entry name" value="Fe-S_cluster_ET"/>
</dbReference>
<dbReference type="KEGG" id="sbae:DSM104329_00038"/>
<reference evidence="9" key="1">
    <citation type="journal article" date="2022" name="Int. J. Syst. Evol. Microbiol.">
        <title>Pseudomonas aegrilactucae sp. nov. and Pseudomonas morbosilactucae sp. nov., pathogens causing bacterial rot of lettuce in Japan.</title>
        <authorList>
            <person name="Sawada H."/>
            <person name="Fujikawa T."/>
            <person name="Satou M."/>
        </authorList>
    </citation>
    <scope>NUCLEOTIDE SEQUENCE</scope>
    <source>
        <strain evidence="9">0166_1</strain>
    </source>
</reference>
<accession>A0A9E7BYL8</accession>
<evidence type="ECO:0000256" key="1">
    <source>
        <dbReference type="ARBA" id="ARBA00001927"/>
    </source>
</evidence>
<protein>
    <recommendedName>
        <fullName evidence="8">Ferredoxin</fullName>
    </recommendedName>
</protein>
<comment type="function">
    <text evidence="8">Ferredoxins are iron-sulfur proteins that transfer electrons in a wide variety of metabolic reactions.</text>
</comment>
<keyword evidence="4 8" id="KW-0249">Electron transport</keyword>
<dbReference type="EMBL" id="CP087164">
    <property type="protein sequence ID" value="UGS33673.1"/>
    <property type="molecule type" value="Genomic_DNA"/>
</dbReference>
<organism evidence="9 10">
    <name type="scientific">Capillimicrobium parvum</name>
    <dbReference type="NCBI Taxonomy" id="2884022"/>
    <lineage>
        <taxon>Bacteria</taxon>
        <taxon>Bacillati</taxon>
        <taxon>Actinomycetota</taxon>
        <taxon>Thermoleophilia</taxon>
        <taxon>Solirubrobacterales</taxon>
        <taxon>Capillimicrobiaceae</taxon>
        <taxon>Capillimicrobium</taxon>
    </lineage>
</organism>
<evidence type="ECO:0000256" key="8">
    <source>
        <dbReference type="RuleBase" id="RU368020"/>
    </source>
</evidence>
<evidence type="ECO:0000256" key="5">
    <source>
        <dbReference type="ARBA" id="ARBA00023004"/>
    </source>
</evidence>
<keyword evidence="3 8" id="KW-0479">Metal-binding</keyword>
<proteinExistence type="predicted"/>
<dbReference type="PANTHER" id="PTHR36923">
    <property type="entry name" value="FERREDOXIN"/>
    <property type="match status" value="1"/>
</dbReference>
<dbReference type="RefSeq" id="WP_407655863.1">
    <property type="nucleotide sequence ID" value="NZ_CP087164.1"/>
</dbReference>
<dbReference type="PANTHER" id="PTHR36923:SF3">
    <property type="entry name" value="FERREDOXIN"/>
    <property type="match status" value="1"/>
</dbReference>
<evidence type="ECO:0000313" key="9">
    <source>
        <dbReference type="EMBL" id="UGS33673.1"/>
    </source>
</evidence>
<dbReference type="InterPro" id="IPR001080">
    <property type="entry name" value="3Fe4S_ferredoxin"/>
</dbReference>
<name>A0A9E7BYL8_9ACTN</name>